<dbReference type="Proteomes" id="UP000230214">
    <property type="component" value="Unassembled WGS sequence"/>
</dbReference>
<evidence type="ECO:0000259" key="1">
    <source>
        <dbReference type="SMART" id="SM01321"/>
    </source>
</evidence>
<dbReference type="GO" id="GO:0003677">
    <property type="term" value="F:DNA binding"/>
    <property type="evidence" value="ECO:0007669"/>
    <property type="project" value="InterPro"/>
</dbReference>
<dbReference type="SUPFAM" id="SSF143422">
    <property type="entry name" value="Transposase IS200-like"/>
    <property type="match status" value="1"/>
</dbReference>
<dbReference type="EMBL" id="PCXU01000035">
    <property type="protein sequence ID" value="PIR43190.1"/>
    <property type="molecule type" value="Genomic_DNA"/>
</dbReference>
<reference evidence="2 3" key="1">
    <citation type="submission" date="2017-09" db="EMBL/GenBank/DDBJ databases">
        <title>Depth-based differentiation of microbial function through sediment-hosted aquifers and enrichment of novel symbionts in the deep terrestrial subsurface.</title>
        <authorList>
            <person name="Probst A.J."/>
            <person name="Ladd B."/>
            <person name="Jarett J.K."/>
            <person name="Geller-Mcgrath D.E."/>
            <person name="Sieber C.M."/>
            <person name="Emerson J.B."/>
            <person name="Anantharaman K."/>
            <person name="Thomas B.C."/>
            <person name="Malmstrom R."/>
            <person name="Stieglmeier M."/>
            <person name="Klingl A."/>
            <person name="Woyke T."/>
            <person name="Ryan C.M."/>
            <person name="Banfield J.F."/>
        </authorList>
    </citation>
    <scope>NUCLEOTIDE SEQUENCE [LARGE SCALE GENOMIC DNA]</scope>
    <source>
        <strain evidence="2">CG10_big_fil_rev_8_21_14_0_10_32_10</strain>
    </source>
</reference>
<dbReference type="Gene3D" id="3.30.70.1290">
    <property type="entry name" value="Transposase IS200-like"/>
    <property type="match status" value="1"/>
</dbReference>
<gene>
    <name evidence="2" type="ORF">COV24_04055</name>
</gene>
<dbReference type="Pfam" id="PF01797">
    <property type="entry name" value="Y1_Tnp"/>
    <property type="match status" value="1"/>
</dbReference>
<accession>A0A2H0R9N8</accession>
<dbReference type="PANTHER" id="PTHR34322:SF2">
    <property type="entry name" value="TRANSPOSASE IS200-LIKE DOMAIN-CONTAINING PROTEIN"/>
    <property type="match status" value="1"/>
</dbReference>
<feature type="domain" description="Transposase IS200-like" evidence="1">
    <location>
        <begin position="9"/>
        <end position="153"/>
    </location>
</feature>
<dbReference type="InterPro" id="IPR002686">
    <property type="entry name" value="Transposase_17"/>
</dbReference>
<proteinExistence type="predicted"/>
<dbReference type="GO" id="GO:0004803">
    <property type="term" value="F:transposase activity"/>
    <property type="evidence" value="ECO:0007669"/>
    <property type="project" value="InterPro"/>
</dbReference>
<dbReference type="SMART" id="SM01321">
    <property type="entry name" value="Y1_Tnp"/>
    <property type="match status" value="1"/>
</dbReference>
<comment type="caution">
    <text evidence="2">The sequence shown here is derived from an EMBL/GenBank/DDBJ whole genome shotgun (WGS) entry which is preliminary data.</text>
</comment>
<evidence type="ECO:0000313" key="3">
    <source>
        <dbReference type="Proteomes" id="UP000230214"/>
    </source>
</evidence>
<organism evidence="2 3">
    <name type="scientific">candidate division WWE3 bacterium CG10_big_fil_rev_8_21_14_0_10_32_10</name>
    <dbReference type="NCBI Taxonomy" id="1975090"/>
    <lineage>
        <taxon>Bacteria</taxon>
        <taxon>Katanobacteria</taxon>
    </lineage>
</organism>
<dbReference type="AlphaFoldDB" id="A0A2H0R9N8"/>
<dbReference type="GO" id="GO:0006313">
    <property type="term" value="P:DNA transposition"/>
    <property type="evidence" value="ECO:0007669"/>
    <property type="project" value="InterPro"/>
</dbReference>
<name>A0A2H0R9N8_UNCKA</name>
<protein>
    <recommendedName>
        <fullName evidence="1">Transposase IS200-like domain-containing protein</fullName>
    </recommendedName>
</protein>
<sequence length="221" mass="26459">MPTRKTPFINGEFYHIYNKTIDEKRVFYDKYNSKEFYDRLHYYKSTKSTVSFSHLRGLKKESLKALNKEILHKQNYKVQVLAYTLMPTHYHILVQQVVDKGVPDFISKSTNSFTRYFNLKNKRKGQVFLKDFGATHIESEEQLIHTSRYIHLNMYSSGLVKNINDIITYPWSSFRAYILGETNALVDADYILNIFDNNRERYAKFVYDNALYQKELEKYKY</sequence>
<evidence type="ECO:0000313" key="2">
    <source>
        <dbReference type="EMBL" id="PIR43190.1"/>
    </source>
</evidence>
<dbReference type="PANTHER" id="PTHR34322">
    <property type="entry name" value="TRANSPOSASE, Y1_TNP DOMAIN-CONTAINING"/>
    <property type="match status" value="1"/>
</dbReference>
<dbReference type="InterPro" id="IPR036515">
    <property type="entry name" value="Transposase_17_sf"/>
</dbReference>